<protein>
    <submittedName>
        <fullName evidence="2">Uncharacterized protein LOC113473526</fullName>
    </submittedName>
</protein>
<accession>A0A3Q0JKJ0</accession>
<dbReference type="AlphaFoldDB" id="A0A3Q0JKJ0"/>
<proteinExistence type="predicted"/>
<sequence>MNSTNKINLPTLRSTFATKKELIDFKRSFNCYLTANELDEKSEAVRVAHLRCTLNDKLNDLIDKITGTITVEQIFKYLEEELIPKENTCFNQYCFFNRSQREKEAFNEYYLELDQLARLSNLGEKHDEILKARIVCGIYDPAMRERLMRAPDMTLKEVVNYCRMSEDAGKK</sequence>
<reference evidence="2" key="1">
    <citation type="submission" date="2025-08" db="UniProtKB">
        <authorList>
            <consortium name="RefSeq"/>
        </authorList>
    </citation>
    <scope>IDENTIFICATION</scope>
</reference>
<gene>
    <name evidence="2" type="primary">LOC113473526</name>
</gene>
<organism evidence="1 2">
    <name type="scientific">Diaphorina citri</name>
    <name type="common">Asian citrus psyllid</name>
    <dbReference type="NCBI Taxonomy" id="121845"/>
    <lineage>
        <taxon>Eukaryota</taxon>
        <taxon>Metazoa</taxon>
        <taxon>Ecdysozoa</taxon>
        <taxon>Arthropoda</taxon>
        <taxon>Hexapoda</taxon>
        <taxon>Insecta</taxon>
        <taxon>Pterygota</taxon>
        <taxon>Neoptera</taxon>
        <taxon>Paraneoptera</taxon>
        <taxon>Hemiptera</taxon>
        <taxon>Sternorrhyncha</taxon>
        <taxon>Psylloidea</taxon>
        <taxon>Psyllidae</taxon>
        <taxon>Diaphorininae</taxon>
        <taxon>Diaphorina</taxon>
    </lineage>
</organism>
<keyword evidence="1" id="KW-1185">Reference proteome</keyword>
<name>A0A3Q0JKJ0_DIACI</name>
<evidence type="ECO:0000313" key="1">
    <source>
        <dbReference type="Proteomes" id="UP000079169"/>
    </source>
</evidence>
<dbReference type="PaxDb" id="121845-A0A3Q0JKJ0"/>
<dbReference type="RefSeq" id="XP_026688909.1">
    <property type="nucleotide sequence ID" value="XM_026833108.1"/>
</dbReference>
<dbReference type="PANTHER" id="PTHR33198:SF19">
    <property type="entry name" value="CCHC-TYPE DOMAIN-CONTAINING PROTEIN"/>
    <property type="match status" value="1"/>
</dbReference>
<evidence type="ECO:0000313" key="2">
    <source>
        <dbReference type="RefSeq" id="XP_026688909.1"/>
    </source>
</evidence>
<dbReference type="GeneID" id="113473526"/>
<dbReference type="PANTHER" id="PTHR33198">
    <property type="entry name" value="ANK_REP_REGION DOMAIN-CONTAINING PROTEIN-RELATED"/>
    <property type="match status" value="1"/>
</dbReference>
<dbReference type="KEGG" id="dci:113473526"/>
<dbReference type="Proteomes" id="UP000079169">
    <property type="component" value="Unplaced"/>
</dbReference>
<dbReference type="STRING" id="121845.A0A3Q0JKJ0"/>